<keyword evidence="1" id="KW-0808">Transferase</keyword>
<feature type="transmembrane region" description="Helical" evidence="4">
    <location>
        <begin position="15"/>
        <end position="33"/>
    </location>
</feature>
<evidence type="ECO:0000256" key="2">
    <source>
        <dbReference type="ARBA" id="ARBA00022777"/>
    </source>
</evidence>
<feature type="transmembrane region" description="Helical" evidence="4">
    <location>
        <begin position="105"/>
        <end position="126"/>
    </location>
</feature>
<dbReference type="PANTHER" id="PTHR24421">
    <property type="entry name" value="NITRATE/NITRITE SENSOR PROTEIN NARX-RELATED"/>
    <property type="match status" value="1"/>
</dbReference>
<dbReference type="InterPro" id="IPR036890">
    <property type="entry name" value="HATPase_C_sf"/>
</dbReference>
<gene>
    <name evidence="6" type="ORF">SAMN05444167_2238</name>
</gene>
<dbReference type="PANTHER" id="PTHR24421:SF63">
    <property type="entry name" value="SENSOR HISTIDINE KINASE DESK"/>
    <property type="match status" value="1"/>
</dbReference>
<protein>
    <submittedName>
        <fullName evidence="6">Two-component system, NarL family, sensor histidine kinase DesK</fullName>
    </submittedName>
</protein>
<evidence type="ECO:0000256" key="4">
    <source>
        <dbReference type="SAM" id="Phobius"/>
    </source>
</evidence>
<sequence length="365" mass="40717">MEDQKTKRPTMDNKAATFVWIAYSAFIFIDPVFNPSFRLWLGTLAVFLVFLVAFYRYAITCDQKLRYAMVAIIFSLGLITLPWNSGGITFFIYAAAFLPFVCDNAYLTFGFVALECVIMLAETYWLHSIGWRVSPISGWMGSLLTLIVGGSNYFFAKQRKSNVKLRMAQEEIEALAAVAERERIARDLHDVLGHTLSLIVLKSELAGRLIATNPQRATEEITEVERTARTALAEVREAIGGYRARGLAAEIEAARKTLNTAGVTLHVEAADSTETKLTATEESVLALALREAVTNIVRHAHAHTCRLRFVTSNGQRRFIIEDDGQHAEAREGNGLRGMRERVESLGGQLLLSRDTGTRLELQLPQ</sequence>
<keyword evidence="4" id="KW-0812">Transmembrane</keyword>
<dbReference type="InterPro" id="IPR011712">
    <property type="entry name" value="Sig_transdc_His_kin_sub3_dim/P"/>
</dbReference>
<name>A0A1G7KLX6_9BACT</name>
<keyword evidence="3" id="KW-0902">Two-component regulatory system</keyword>
<dbReference type="Gene3D" id="1.20.5.1930">
    <property type="match status" value="1"/>
</dbReference>
<dbReference type="GO" id="GO:0016020">
    <property type="term" value="C:membrane"/>
    <property type="evidence" value="ECO:0007669"/>
    <property type="project" value="InterPro"/>
</dbReference>
<reference evidence="6 7" key="1">
    <citation type="submission" date="2016-10" db="EMBL/GenBank/DDBJ databases">
        <authorList>
            <person name="de Groot N.N."/>
        </authorList>
    </citation>
    <scope>NUCLEOTIDE SEQUENCE [LARGE SCALE GENOMIC DNA]</scope>
    <source>
        <strain evidence="6 7">GAS232</strain>
    </source>
</reference>
<evidence type="ECO:0000256" key="1">
    <source>
        <dbReference type="ARBA" id="ARBA00022679"/>
    </source>
</evidence>
<feature type="transmembrane region" description="Helical" evidence="4">
    <location>
        <begin position="138"/>
        <end position="156"/>
    </location>
</feature>
<keyword evidence="2 6" id="KW-0418">Kinase</keyword>
<accession>A0A1G7KLX6</accession>
<proteinExistence type="predicted"/>
<evidence type="ECO:0000313" key="6">
    <source>
        <dbReference type="EMBL" id="SDF38268.1"/>
    </source>
</evidence>
<dbReference type="AlphaFoldDB" id="A0A1G7KLX6"/>
<dbReference type="RefSeq" id="WP_083345205.1">
    <property type="nucleotide sequence ID" value="NZ_LT629690.1"/>
</dbReference>
<dbReference type="SUPFAM" id="SSF55874">
    <property type="entry name" value="ATPase domain of HSP90 chaperone/DNA topoisomerase II/histidine kinase"/>
    <property type="match status" value="1"/>
</dbReference>
<feature type="transmembrane region" description="Helical" evidence="4">
    <location>
        <begin position="70"/>
        <end position="93"/>
    </location>
</feature>
<dbReference type="GO" id="GO:0000155">
    <property type="term" value="F:phosphorelay sensor kinase activity"/>
    <property type="evidence" value="ECO:0007669"/>
    <property type="project" value="InterPro"/>
</dbReference>
<dbReference type="Gene3D" id="3.30.565.10">
    <property type="entry name" value="Histidine kinase-like ATPase, C-terminal domain"/>
    <property type="match status" value="1"/>
</dbReference>
<dbReference type="EMBL" id="LT629690">
    <property type="protein sequence ID" value="SDF38268.1"/>
    <property type="molecule type" value="Genomic_DNA"/>
</dbReference>
<evidence type="ECO:0000313" key="7">
    <source>
        <dbReference type="Proteomes" id="UP000182427"/>
    </source>
</evidence>
<keyword evidence="4" id="KW-1133">Transmembrane helix</keyword>
<organism evidence="6 7">
    <name type="scientific">Terriglobus roseus</name>
    <dbReference type="NCBI Taxonomy" id="392734"/>
    <lineage>
        <taxon>Bacteria</taxon>
        <taxon>Pseudomonadati</taxon>
        <taxon>Acidobacteriota</taxon>
        <taxon>Terriglobia</taxon>
        <taxon>Terriglobales</taxon>
        <taxon>Acidobacteriaceae</taxon>
        <taxon>Terriglobus</taxon>
    </lineage>
</organism>
<feature type="domain" description="Signal transduction histidine kinase subgroup 3 dimerisation and phosphoacceptor" evidence="5">
    <location>
        <begin position="180"/>
        <end position="245"/>
    </location>
</feature>
<dbReference type="InterPro" id="IPR050482">
    <property type="entry name" value="Sensor_HK_TwoCompSys"/>
</dbReference>
<keyword evidence="4" id="KW-0472">Membrane</keyword>
<feature type="transmembrane region" description="Helical" evidence="4">
    <location>
        <begin position="39"/>
        <end position="58"/>
    </location>
</feature>
<keyword evidence="7" id="KW-1185">Reference proteome</keyword>
<evidence type="ECO:0000259" key="5">
    <source>
        <dbReference type="Pfam" id="PF07730"/>
    </source>
</evidence>
<dbReference type="Proteomes" id="UP000182427">
    <property type="component" value="Chromosome I"/>
</dbReference>
<dbReference type="GO" id="GO:0046983">
    <property type="term" value="F:protein dimerization activity"/>
    <property type="evidence" value="ECO:0007669"/>
    <property type="project" value="InterPro"/>
</dbReference>
<dbReference type="Pfam" id="PF07730">
    <property type="entry name" value="HisKA_3"/>
    <property type="match status" value="1"/>
</dbReference>
<dbReference type="CDD" id="cd16917">
    <property type="entry name" value="HATPase_UhpB-NarQ-NarX-like"/>
    <property type="match status" value="1"/>
</dbReference>
<evidence type="ECO:0000256" key="3">
    <source>
        <dbReference type="ARBA" id="ARBA00023012"/>
    </source>
</evidence>